<evidence type="ECO:0000313" key="3">
    <source>
        <dbReference type="EMBL" id="KAH7033706.1"/>
    </source>
</evidence>
<feature type="domain" description="Alpha-L-rhamnosidase six-hairpin glycosidase" evidence="1">
    <location>
        <begin position="179"/>
        <end position="499"/>
    </location>
</feature>
<dbReference type="EMBL" id="JAGTJQ010000004">
    <property type="protein sequence ID" value="KAH7033706.1"/>
    <property type="molecule type" value="Genomic_DNA"/>
</dbReference>
<dbReference type="Gene3D" id="1.50.10.10">
    <property type="match status" value="1"/>
</dbReference>
<dbReference type="InterPro" id="IPR012341">
    <property type="entry name" value="6hp_glycosidase-like_sf"/>
</dbReference>
<dbReference type="GeneID" id="70189775"/>
<dbReference type="InterPro" id="IPR049164">
    <property type="entry name" value="Glyco_hydro_78_N"/>
</dbReference>
<dbReference type="Proteomes" id="UP000756346">
    <property type="component" value="Unassembled WGS sequence"/>
</dbReference>
<evidence type="ECO:0000259" key="2">
    <source>
        <dbReference type="Pfam" id="PF21104"/>
    </source>
</evidence>
<dbReference type="RefSeq" id="XP_046014538.1">
    <property type="nucleotide sequence ID" value="XM_046160229.1"/>
</dbReference>
<dbReference type="InterPro" id="IPR035396">
    <property type="entry name" value="Bac_rhamnosid6H"/>
</dbReference>
<dbReference type="PANTHER" id="PTHR34987">
    <property type="entry name" value="C, PUTATIVE (AFU_ORTHOLOGUE AFUA_3G02880)-RELATED"/>
    <property type="match status" value="1"/>
</dbReference>
<feature type="domain" description="Glycosyl hydrolase family 78 alpha-rhamnosidase N-terminal" evidence="2">
    <location>
        <begin position="11"/>
        <end position="154"/>
    </location>
</feature>
<dbReference type="InterPro" id="IPR008928">
    <property type="entry name" value="6-hairpin_glycosidase_sf"/>
</dbReference>
<evidence type="ECO:0000313" key="4">
    <source>
        <dbReference type="Proteomes" id="UP000756346"/>
    </source>
</evidence>
<name>A0A9P8YAQ6_9PEZI</name>
<dbReference type="Pfam" id="PF21104">
    <property type="entry name" value="Glyco_hydro_78_N"/>
    <property type="match status" value="1"/>
</dbReference>
<dbReference type="GO" id="GO:0005975">
    <property type="term" value="P:carbohydrate metabolic process"/>
    <property type="evidence" value="ECO:0007669"/>
    <property type="project" value="InterPro"/>
</dbReference>
<sequence>MLLLLHGAAKPQRIVTFESSDTAFFGVRAVASTKYNLCDLPNLAWGKEDDFVLDFGIHMVGTLSFTLSSVGEHMDSPCRLRLIFGESPLDVTMGMEGVKTWISTAWLPDEIINIDICPERVELQRRHAFRYLRIQVIDTSSKFKVAFSDVVCECISAISQEVEVDAISFGDAGNDSNKDDELLRAIDRVSIMTLRDCMQTVFEDGPRRDRRMWLGDLRLQALVNYATLKDFGLVKRCLFMFAAVARDDESLPACLFEKPTLSASSDYLLEYDALFAAIVYDYVAASGDIDSGRVLWSTVLSCLRRPLEYVDPSTKAFDKTRGEDWQFLDWAPGVDTSAGSHGLVLYCLKAAQKLARLLRVGFPHEHMITSMNIAAAEAFLHDGLIVSGPKKQVSYACASWLVLSEALPRSTARAALLKTLSHEEAVKPLTPYAWHHVCDALLVAGCQDECLDIVRSYWGGMIRAGADTFWEAYDPADPLASPYGDVRNNSFCHAWSCTPSLMLRTQLLDKVGGKVTGKMTMGQLDDQWVKQTTRTNSA</sequence>
<comment type="caution">
    <text evidence="3">The sequence shown here is derived from an EMBL/GenBank/DDBJ whole genome shotgun (WGS) entry which is preliminary data.</text>
</comment>
<gene>
    <name evidence="3" type="ORF">B0I36DRAFT_373805</name>
</gene>
<keyword evidence="4" id="KW-1185">Reference proteome</keyword>
<dbReference type="OrthoDB" id="10036721at2759"/>
<accession>A0A9P8YAQ6</accession>
<dbReference type="SUPFAM" id="SSF48208">
    <property type="entry name" value="Six-hairpin glycosidases"/>
    <property type="match status" value="1"/>
</dbReference>
<organism evidence="3 4">
    <name type="scientific">Microdochium trichocladiopsis</name>
    <dbReference type="NCBI Taxonomy" id="1682393"/>
    <lineage>
        <taxon>Eukaryota</taxon>
        <taxon>Fungi</taxon>
        <taxon>Dikarya</taxon>
        <taxon>Ascomycota</taxon>
        <taxon>Pezizomycotina</taxon>
        <taxon>Sordariomycetes</taxon>
        <taxon>Xylariomycetidae</taxon>
        <taxon>Xylariales</taxon>
        <taxon>Microdochiaceae</taxon>
        <taxon>Microdochium</taxon>
    </lineage>
</organism>
<reference evidence="3" key="1">
    <citation type="journal article" date="2021" name="Nat. Commun.">
        <title>Genetic determinants of endophytism in the Arabidopsis root mycobiome.</title>
        <authorList>
            <person name="Mesny F."/>
            <person name="Miyauchi S."/>
            <person name="Thiergart T."/>
            <person name="Pickel B."/>
            <person name="Atanasova L."/>
            <person name="Karlsson M."/>
            <person name="Huettel B."/>
            <person name="Barry K.W."/>
            <person name="Haridas S."/>
            <person name="Chen C."/>
            <person name="Bauer D."/>
            <person name="Andreopoulos W."/>
            <person name="Pangilinan J."/>
            <person name="LaButti K."/>
            <person name="Riley R."/>
            <person name="Lipzen A."/>
            <person name="Clum A."/>
            <person name="Drula E."/>
            <person name="Henrissat B."/>
            <person name="Kohler A."/>
            <person name="Grigoriev I.V."/>
            <person name="Martin F.M."/>
            <person name="Hacquard S."/>
        </authorList>
    </citation>
    <scope>NUCLEOTIDE SEQUENCE</scope>
    <source>
        <strain evidence="3">MPI-CAGE-CH-0230</strain>
    </source>
</reference>
<dbReference type="AlphaFoldDB" id="A0A9P8YAQ6"/>
<dbReference type="Pfam" id="PF17389">
    <property type="entry name" value="Bac_rhamnosid6H"/>
    <property type="match status" value="1"/>
</dbReference>
<dbReference type="GO" id="GO:0003824">
    <property type="term" value="F:catalytic activity"/>
    <property type="evidence" value="ECO:0007669"/>
    <property type="project" value="UniProtKB-ARBA"/>
</dbReference>
<evidence type="ECO:0000259" key="1">
    <source>
        <dbReference type="Pfam" id="PF17389"/>
    </source>
</evidence>
<proteinExistence type="predicted"/>
<dbReference type="PANTHER" id="PTHR34987:SF4">
    <property type="entry name" value="ALPHA-L-RHAMNOSIDASE C-TERMINAL DOMAIN-CONTAINING PROTEIN"/>
    <property type="match status" value="1"/>
</dbReference>
<protein>
    <submittedName>
        <fullName evidence="3">Alpha-L-rhamnosidase</fullName>
    </submittedName>
</protein>